<evidence type="ECO:0000313" key="2">
    <source>
        <dbReference type="EMBL" id="GHI23425.1"/>
    </source>
</evidence>
<dbReference type="Proteomes" id="UP001052739">
    <property type="component" value="Unassembled WGS sequence"/>
</dbReference>
<sequence length="207" mass="22755">MTMKLTRRRGIVALAVLVLVAAWAGISYATNTPPFKKPRGTIEASELCPSFGTSQEAADILNRILPYATSYRFPLEEGTPRGLDHQDVDYSTRCYVQGGGRLLTLRTYATGGESEKEWQQTVRDIVFSGPAEPFDAGRWAFTTSTRKAAAVYSACLSDPDTDLSTYIKLRDPAPADHLDDLRRLAEIAAEQAHEDARCTVPADTPKK</sequence>
<evidence type="ECO:0008006" key="5">
    <source>
        <dbReference type="Google" id="ProtNLM"/>
    </source>
</evidence>
<keyword evidence="4" id="KW-1185">Reference proteome</keyword>
<dbReference type="EMBL" id="BNDW01000019">
    <property type="protein sequence ID" value="GHI20554.1"/>
    <property type="molecule type" value="Genomic_DNA"/>
</dbReference>
<proteinExistence type="predicted"/>
<evidence type="ECO:0000313" key="1">
    <source>
        <dbReference type="EMBL" id="GHI20554.1"/>
    </source>
</evidence>
<gene>
    <name evidence="1" type="ORF">Shyd_19250</name>
    <name evidence="2" type="ORF">Shyd_47960</name>
    <name evidence="3" type="ORF">Shyd_48250</name>
</gene>
<comment type="caution">
    <text evidence="1">The sequence shown here is derived from an EMBL/GenBank/DDBJ whole genome shotgun (WGS) entry which is preliminary data.</text>
</comment>
<dbReference type="EMBL" id="BNDW01000038">
    <property type="protein sequence ID" value="GHI23425.1"/>
    <property type="molecule type" value="Genomic_DNA"/>
</dbReference>
<accession>A0ABQ3P6A6</accession>
<reference evidence="1" key="1">
    <citation type="submission" date="2024-05" db="EMBL/GenBank/DDBJ databases">
        <title>Whole genome shotgun sequence of Streptomyces hydrogenans NBRC 13475.</title>
        <authorList>
            <person name="Komaki H."/>
            <person name="Tamura T."/>
        </authorList>
    </citation>
    <scope>NUCLEOTIDE SEQUENCE</scope>
    <source>
        <strain evidence="1">NBRC 13475</strain>
    </source>
</reference>
<organism evidence="1 4">
    <name type="scientific">Streptomyces hydrogenans</name>
    <dbReference type="NCBI Taxonomy" id="1873719"/>
    <lineage>
        <taxon>Bacteria</taxon>
        <taxon>Bacillati</taxon>
        <taxon>Actinomycetota</taxon>
        <taxon>Actinomycetes</taxon>
        <taxon>Kitasatosporales</taxon>
        <taxon>Streptomycetaceae</taxon>
        <taxon>Streptomyces</taxon>
    </lineage>
</organism>
<evidence type="ECO:0000313" key="3">
    <source>
        <dbReference type="EMBL" id="GHI23454.1"/>
    </source>
</evidence>
<dbReference type="EMBL" id="BNDW01000040">
    <property type="protein sequence ID" value="GHI23454.1"/>
    <property type="molecule type" value="Genomic_DNA"/>
</dbReference>
<name>A0ABQ3P6A6_9ACTN</name>
<protein>
    <recommendedName>
        <fullName evidence="5">Secreted protein</fullName>
    </recommendedName>
</protein>
<evidence type="ECO:0000313" key="4">
    <source>
        <dbReference type="Proteomes" id="UP001052739"/>
    </source>
</evidence>